<reference evidence="1 2" key="1">
    <citation type="submission" date="2015-11" db="EMBL/GenBank/DDBJ databases">
        <title>Draft Genome Sequence of the Strain BR 10303 (Bradyrhizobium sp.) isolated from nodules of Centrolobium paraense.</title>
        <authorList>
            <person name="Zelli J.E."/>
            <person name="Simoes-Araujo J.L."/>
            <person name="Barauna A.C."/>
            <person name="Silva K."/>
        </authorList>
    </citation>
    <scope>NUCLEOTIDE SEQUENCE [LARGE SCALE GENOMIC DNA]</scope>
    <source>
        <strain evidence="1 2">BR 10303</strain>
    </source>
</reference>
<accession>A0A109JUB2</accession>
<proteinExistence type="predicted"/>
<dbReference type="EMBL" id="LNCU01000063">
    <property type="protein sequence ID" value="KWV55269.1"/>
    <property type="molecule type" value="Genomic_DNA"/>
</dbReference>
<sequence>MALIRIEGRAGGAVADLAKQKARTTMLEPNEHGATSRLLYRRMAPSSRTAICATFRQEKPSSLEYIAWAAAPSVIDDRCSGAYSPGWVLILGRLRDDDGPDARIED</sequence>
<name>A0A109JUB2_9BRAD</name>
<evidence type="ECO:0000313" key="1">
    <source>
        <dbReference type="EMBL" id="KWV55269.1"/>
    </source>
</evidence>
<comment type="caution">
    <text evidence="1">The sequence shown here is derived from an EMBL/GenBank/DDBJ whole genome shotgun (WGS) entry which is preliminary data.</text>
</comment>
<gene>
    <name evidence="1" type="ORF">AS156_05930</name>
</gene>
<protein>
    <submittedName>
        <fullName evidence="1">Uncharacterized protein</fullName>
    </submittedName>
</protein>
<organism evidence="1 2">
    <name type="scientific">Bradyrhizobium macuxiense</name>
    <dbReference type="NCBI Taxonomy" id="1755647"/>
    <lineage>
        <taxon>Bacteria</taxon>
        <taxon>Pseudomonadati</taxon>
        <taxon>Pseudomonadota</taxon>
        <taxon>Alphaproteobacteria</taxon>
        <taxon>Hyphomicrobiales</taxon>
        <taxon>Nitrobacteraceae</taxon>
        <taxon>Bradyrhizobium</taxon>
    </lineage>
</organism>
<dbReference type="AlphaFoldDB" id="A0A109JUB2"/>
<dbReference type="Proteomes" id="UP000057737">
    <property type="component" value="Unassembled WGS sequence"/>
</dbReference>
<evidence type="ECO:0000313" key="2">
    <source>
        <dbReference type="Proteomes" id="UP000057737"/>
    </source>
</evidence>
<keyword evidence="2" id="KW-1185">Reference proteome</keyword>